<dbReference type="PANTHER" id="PTHR48208">
    <property type="entry name" value="CENTROMERE PROTEIN I"/>
    <property type="match status" value="1"/>
</dbReference>
<dbReference type="GO" id="GO:0000070">
    <property type="term" value="P:mitotic sister chromatid segregation"/>
    <property type="evidence" value="ECO:0007669"/>
    <property type="project" value="TreeGrafter"/>
</dbReference>
<comment type="caution">
    <text evidence="7">The sequence shown here is derived from an EMBL/GenBank/DDBJ whole genome shotgun (WGS) entry which is preliminary data.</text>
</comment>
<evidence type="ECO:0008006" key="9">
    <source>
        <dbReference type="Google" id="ProtNLM"/>
    </source>
</evidence>
<dbReference type="Pfam" id="PF07778">
    <property type="entry name" value="CENP-I"/>
    <property type="match status" value="1"/>
</dbReference>
<evidence type="ECO:0000256" key="6">
    <source>
        <dbReference type="ARBA" id="ARBA00023328"/>
    </source>
</evidence>
<comment type="similarity">
    <text evidence="3">Belongs to the CENP-I/CTF3 family.</text>
</comment>
<dbReference type="PANTHER" id="PTHR48208:SF2">
    <property type="entry name" value="CENTROMERE PROTEIN I"/>
    <property type="match status" value="1"/>
</dbReference>
<dbReference type="InterPro" id="IPR012485">
    <property type="entry name" value="CENP-I"/>
</dbReference>
<evidence type="ECO:0000256" key="5">
    <source>
        <dbReference type="ARBA" id="ARBA00023242"/>
    </source>
</evidence>
<dbReference type="GO" id="GO:0005634">
    <property type="term" value="C:nucleus"/>
    <property type="evidence" value="ECO:0007669"/>
    <property type="project" value="UniProtKB-SubCell"/>
</dbReference>
<sequence length="591" mass="67958">MPHACHLLYMLTRRQDVQLYKVQKLLDLINKVGPEPGLIGLLTLYKVYCPHLVPMRLDHKHKVFFKSHDALWRSTIEEIVKMHQSSEDTATQERTLATQCRRERAVVKRGAKRQKLFIPESHSAADEIAEEKDTETAVFSMFDGGVPYPQIDSFAEFLDKLDRIEYPSQIAAAFKDKRLQLLLSCHPDPVVLARLGFWLQHFFTFDFKSADVDHERKEQLLQLLLEFSQHFQIPVVQEFLESYLPSWDGLNFVTAIFSLIPYVQPSSFQELRNILDPLQKLFFTSDVYFKAMFITSLTKLASNWVLAHRGPVVTASEQEHHTSVNADSVVGVSRVVTDVQTGKTAAVDPRGTGSRNSGRVESEERIQTILLHLMNYLDNVIVVGMRMEEDHYLLQTTTLDLLELISTMLQKFGIPLLSLPLQVIHRLMLSDCPATLARLCKVINSYRAAYNTSKTCRNVLNKPILSSVSTDAGQDCFPRHFNGLLLDVLGMLWQGRMFQGRRQTYESIFQLKPSPRLEGVLNDRALTIYTGPAFVGFAYKFLKETQKDDKKKIHPFQIEEWKDNYLLFLEKENFPEFKDLVFANTKSHKKL</sequence>
<proteinExistence type="inferred from homology"/>
<dbReference type="AlphaFoldDB" id="A0AAV2HDX1"/>
<evidence type="ECO:0000256" key="3">
    <source>
        <dbReference type="ARBA" id="ARBA00005470"/>
    </source>
</evidence>
<keyword evidence="8" id="KW-1185">Reference proteome</keyword>
<organism evidence="7 8">
    <name type="scientific">Lymnaea stagnalis</name>
    <name type="common">Great pond snail</name>
    <name type="synonym">Helix stagnalis</name>
    <dbReference type="NCBI Taxonomy" id="6523"/>
    <lineage>
        <taxon>Eukaryota</taxon>
        <taxon>Metazoa</taxon>
        <taxon>Spiralia</taxon>
        <taxon>Lophotrochozoa</taxon>
        <taxon>Mollusca</taxon>
        <taxon>Gastropoda</taxon>
        <taxon>Heterobranchia</taxon>
        <taxon>Euthyneura</taxon>
        <taxon>Panpulmonata</taxon>
        <taxon>Hygrophila</taxon>
        <taxon>Lymnaeoidea</taxon>
        <taxon>Lymnaeidae</taxon>
        <taxon>Lymnaea</taxon>
    </lineage>
</organism>
<gene>
    <name evidence="7" type="ORF">GSLYS_00004381001</name>
</gene>
<dbReference type="GO" id="GO:0034080">
    <property type="term" value="P:CENP-A containing chromatin assembly"/>
    <property type="evidence" value="ECO:0007669"/>
    <property type="project" value="TreeGrafter"/>
</dbReference>
<evidence type="ECO:0000313" key="7">
    <source>
        <dbReference type="EMBL" id="CAL1530248.1"/>
    </source>
</evidence>
<keyword evidence="6" id="KW-0137">Centromere</keyword>
<keyword evidence="5" id="KW-0539">Nucleus</keyword>
<dbReference type="Proteomes" id="UP001497497">
    <property type="component" value="Unassembled WGS sequence"/>
</dbReference>
<dbReference type="GO" id="GO:0000939">
    <property type="term" value="C:inner kinetochore"/>
    <property type="evidence" value="ECO:0007669"/>
    <property type="project" value="TreeGrafter"/>
</dbReference>
<dbReference type="EMBL" id="CAXITT010000065">
    <property type="protein sequence ID" value="CAL1530248.1"/>
    <property type="molecule type" value="Genomic_DNA"/>
</dbReference>
<evidence type="ECO:0000256" key="2">
    <source>
        <dbReference type="ARBA" id="ARBA00004584"/>
    </source>
</evidence>
<evidence type="ECO:0000313" key="8">
    <source>
        <dbReference type="Proteomes" id="UP001497497"/>
    </source>
</evidence>
<evidence type="ECO:0000256" key="1">
    <source>
        <dbReference type="ARBA" id="ARBA00004123"/>
    </source>
</evidence>
<reference evidence="7 8" key="1">
    <citation type="submission" date="2024-04" db="EMBL/GenBank/DDBJ databases">
        <authorList>
            <consortium name="Genoscope - CEA"/>
            <person name="William W."/>
        </authorList>
    </citation>
    <scope>NUCLEOTIDE SEQUENCE [LARGE SCALE GENOMIC DNA]</scope>
</reference>
<accession>A0AAV2HDX1</accession>
<comment type="subcellular location">
    <subcellularLocation>
        <location evidence="2">Chromosome</location>
        <location evidence="2">Centromere</location>
    </subcellularLocation>
    <subcellularLocation>
        <location evidence="1">Nucleus</location>
    </subcellularLocation>
</comment>
<evidence type="ECO:0000256" key="4">
    <source>
        <dbReference type="ARBA" id="ARBA00022454"/>
    </source>
</evidence>
<keyword evidence="4" id="KW-0158">Chromosome</keyword>
<protein>
    <recommendedName>
        <fullName evidence="9">Centromere protein I</fullName>
    </recommendedName>
</protein>
<name>A0AAV2HDX1_LYMST</name>